<proteinExistence type="predicted"/>
<protein>
    <submittedName>
        <fullName evidence="2">Uncharacterized protein</fullName>
    </submittedName>
</protein>
<accession>A0A7C5UTV2</accession>
<reference evidence="2" key="1">
    <citation type="journal article" date="2020" name="mSystems">
        <title>Genome- and Community-Level Interaction Insights into Carbon Utilization and Element Cycling Functions of Hydrothermarchaeota in Hydrothermal Sediment.</title>
        <authorList>
            <person name="Zhou Z."/>
            <person name="Liu Y."/>
            <person name="Xu W."/>
            <person name="Pan J."/>
            <person name="Luo Z.H."/>
            <person name="Li M."/>
        </authorList>
    </citation>
    <scope>NUCLEOTIDE SEQUENCE [LARGE SCALE GENOMIC DNA]</scope>
    <source>
        <strain evidence="2">SpSt-1042</strain>
    </source>
</reference>
<feature type="coiled-coil region" evidence="1">
    <location>
        <begin position="46"/>
        <end position="73"/>
    </location>
</feature>
<dbReference type="AlphaFoldDB" id="A0A7C5UTV2"/>
<evidence type="ECO:0000313" key="2">
    <source>
        <dbReference type="EMBL" id="HHR91885.1"/>
    </source>
</evidence>
<organism evidence="2">
    <name type="scientific">candidate division CPR3 bacterium</name>
    <dbReference type="NCBI Taxonomy" id="2268181"/>
    <lineage>
        <taxon>Bacteria</taxon>
        <taxon>Bacteria division CPR3</taxon>
    </lineage>
</organism>
<comment type="caution">
    <text evidence="2">The sequence shown here is derived from an EMBL/GenBank/DDBJ whole genome shotgun (WGS) entry which is preliminary data.</text>
</comment>
<keyword evidence="1" id="KW-0175">Coiled coil</keyword>
<dbReference type="EMBL" id="DRVY01000001">
    <property type="protein sequence ID" value="HHR91885.1"/>
    <property type="molecule type" value="Genomic_DNA"/>
</dbReference>
<evidence type="ECO:0000256" key="1">
    <source>
        <dbReference type="SAM" id="Coils"/>
    </source>
</evidence>
<gene>
    <name evidence="2" type="ORF">ENL96_00010</name>
</gene>
<name>A0A7C5UTV2_UNCC3</name>
<sequence>MVKEKILRENRHDRFLRLASQRTQAVLDKMRVLGNCSNPYLYEYSEEEVKRIFKAIEEELKALKLKFNRINGKKFSLR</sequence>